<feature type="chain" id="PRO_5024827573" evidence="1">
    <location>
        <begin position="24"/>
        <end position="205"/>
    </location>
</feature>
<comment type="caution">
    <text evidence="2">The sequence shown here is derived from an EMBL/GenBank/DDBJ whole genome shotgun (WGS) entry which is preliminary data.</text>
</comment>
<dbReference type="EMBL" id="VTWT01000001">
    <property type="protein sequence ID" value="KAA9345958.1"/>
    <property type="molecule type" value="Genomic_DNA"/>
</dbReference>
<name>A0A5N1JAC0_9BACT</name>
<keyword evidence="1" id="KW-0732">Signal</keyword>
<feature type="signal peptide" evidence="1">
    <location>
        <begin position="1"/>
        <end position="23"/>
    </location>
</feature>
<sequence>MKKNLIILSVLLLLSFLSCQTNESIQKEKKIRKVDFQGKNYLITEVDSSANILLESDEFSGVIFSKDYKVYGHFFPWISRNDSKEKIVIRFNPVLGDIVAAERILKRCIEIDKIDADGLEIYEGKIYDLPNYYRQYFGAINENDEKIIWVNCFLKPSNLTKGFNIHQDWKVNSVEVQDGGKAYFNIEINITSGKCYNFFRNSIGG</sequence>
<proteinExistence type="predicted"/>
<protein>
    <submittedName>
        <fullName evidence="2">Uncharacterized protein</fullName>
    </submittedName>
</protein>
<gene>
    <name evidence="2" type="ORF">F0P94_02430</name>
</gene>
<keyword evidence="3" id="KW-1185">Reference proteome</keyword>
<dbReference type="Proteomes" id="UP000326570">
    <property type="component" value="Unassembled WGS sequence"/>
</dbReference>
<reference evidence="2 3" key="1">
    <citation type="submission" date="2019-09" db="EMBL/GenBank/DDBJ databases">
        <title>Genome sequence of Adhaeribacter sp. M2.</title>
        <authorList>
            <person name="Srinivasan S."/>
        </authorList>
    </citation>
    <scope>NUCLEOTIDE SEQUENCE [LARGE SCALE GENOMIC DNA]</scope>
    <source>
        <strain evidence="2 3">M2</strain>
    </source>
</reference>
<dbReference type="PROSITE" id="PS51257">
    <property type="entry name" value="PROKAR_LIPOPROTEIN"/>
    <property type="match status" value="1"/>
</dbReference>
<evidence type="ECO:0000313" key="2">
    <source>
        <dbReference type="EMBL" id="KAA9345958.1"/>
    </source>
</evidence>
<evidence type="ECO:0000313" key="3">
    <source>
        <dbReference type="Proteomes" id="UP000326570"/>
    </source>
</evidence>
<accession>A0A5N1JAC0</accession>
<dbReference type="AlphaFoldDB" id="A0A5N1JAC0"/>
<evidence type="ECO:0000256" key="1">
    <source>
        <dbReference type="SAM" id="SignalP"/>
    </source>
</evidence>
<dbReference type="RefSeq" id="WP_150902101.1">
    <property type="nucleotide sequence ID" value="NZ_VTWT01000001.1"/>
</dbReference>
<organism evidence="2 3">
    <name type="scientific">Adhaeribacter soli</name>
    <dbReference type="NCBI Taxonomy" id="2607655"/>
    <lineage>
        <taxon>Bacteria</taxon>
        <taxon>Pseudomonadati</taxon>
        <taxon>Bacteroidota</taxon>
        <taxon>Cytophagia</taxon>
        <taxon>Cytophagales</taxon>
        <taxon>Hymenobacteraceae</taxon>
        <taxon>Adhaeribacter</taxon>
    </lineage>
</organism>